<reference evidence="1 2" key="1">
    <citation type="journal article" date="2018" name="Evol. Lett.">
        <title>Horizontal gene cluster transfer increased hallucinogenic mushroom diversity.</title>
        <authorList>
            <person name="Reynolds H.T."/>
            <person name="Vijayakumar V."/>
            <person name="Gluck-Thaler E."/>
            <person name="Korotkin H.B."/>
            <person name="Matheny P.B."/>
            <person name="Slot J.C."/>
        </authorList>
    </citation>
    <scope>NUCLEOTIDE SEQUENCE [LARGE SCALE GENOMIC DNA]</scope>
    <source>
        <strain evidence="1 2">SRW20</strain>
    </source>
</reference>
<proteinExistence type="predicted"/>
<protein>
    <recommendedName>
        <fullName evidence="3">F-box domain-containing protein</fullName>
    </recommendedName>
</protein>
<dbReference type="InParanoid" id="A0A409WTI9"/>
<comment type="caution">
    <text evidence="1">The sequence shown here is derived from an EMBL/GenBank/DDBJ whole genome shotgun (WGS) entry which is preliminary data.</text>
</comment>
<evidence type="ECO:0000313" key="1">
    <source>
        <dbReference type="EMBL" id="PPQ81830.1"/>
    </source>
</evidence>
<organism evidence="1 2">
    <name type="scientific">Gymnopilus dilepis</name>
    <dbReference type="NCBI Taxonomy" id="231916"/>
    <lineage>
        <taxon>Eukaryota</taxon>
        <taxon>Fungi</taxon>
        <taxon>Dikarya</taxon>
        <taxon>Basidiomycota</taxon>
        <taxon>Agaricomycotina</taxon>
        <taxon>Agaricomycetes</taxon>
        <taxon>Agaricomycetidae</taxon>
        <taxon>Agaricales</taxon>
        <taxon>Agaricineae</taxon>
        <taxon>Hymenogastraceae</taxon>
        <taxon>Gymnopilus</taxon>
    </lineage>
</organism>
<keyword evidence="2" id="KW-1185">Reference proteome</keyword>
<dbReference type="AlphaFoldDB" id="A0A409WTI9"/>
<evidence type="ECO:0008006" key="3">
    <source>
        <dbReference type="Google" id="ProtNLM"/>
    </source>
</evidence>
<name>A0A409WTI9_9AGAR</name>
<gene>
    <name evidence="1" type="ORF">CVT26_009918</name>
</gene>
<dbReference type="Proteomes" id="UP000284706">
    <property type="component" value="Unassembled WGS sequence"/>
</dbReference>
<dbReference type="EMBL" id="NHYE01004823">
    <property type="protein sequence ID" value="PPQ81830.1"/>
    <property type="molecule type" value="Genomic_DNA"/>
</dbReference>
<accession>A0A409WTI9</accession>
<evidence type="ECO:0000313" key="2">
    <source>
        <dbReference type="Proteomes" id="UP000284706"/>
    </source>
</evidence>
<sequence>MADSSLIPSPVQHSLSPLLSHIDILEAIFDTITYHGMHDGDTALHDIRLFSQVCKAWRSVVLGMPRLWGRSIDITKLSQLKSCLWAEEVLRRAGPISSLWIRGHFRFPDLPIKALQWSLQPGSFPHFFFSLESQWSRVEIFQVIADSPIHKKVLHDRWWLKFLCLPSPRLRTFSLISDKALDLYPGRFIFGNDAPVLTNFRITSLSFDVMAASWLVHLRDLVMNIRLPLNDTLKLIQIAPCLETLSLAIQSASGMPTGTPKPVHNHTLREVHILDSYADECLRFVASVDLSPRCSLNIDAARYNWGEANAANFDPSLVEMSATALHNLYESYFHDRKAIKMEITLHTRVAIQVKFFLESANLTISVHIFLANWRQYFFPPISPSSITIHSLNLDIQASIPHCRKSHQIGGEECEVCDSYSLSAFKALLLSSSIRVLETSPGSLDYLLALQRMIGPHNLLLPSLTSLRSPAGPEFMPRLLRYLHSRQDAGRPLHVLNLAFTQSPTAVTERCAELPPWLECCKGLITSKILWSHHRDGQWRDQEYICQP</sequence>